<feature type="binding site" evidence="1">
    <location>
        <position position="341"/>
    </location>
    <ligand>
        <name>substrate</name>
    </ligand>
</feature>
<dbReference type="EMBL" id="CP011452">
    <property type="protein sequence ID" value="AKH42178.1"/>
    <property type="molecule type" value="Genomic_DNA"/>
</dbReference>
<evidence type="ECO:0000256" key="1">
    <source>
        <dbReference type="HAMAP-Rule" id="MF_01172"/>
    </source>
</evidence>
<feature type="binding site" evidence="1">
    <location>
        <position position="194"/>
    </location>
    <ligand>
        <name>substrate</name>
    </ligand>
</feature>
<dbReference type="InterPro" id="IPR037031">
    <property type="entry name" value="AstB_sf"/>
</dbReference>
<dbReference type="Pfam" id="PF04996">
    <property type="entry name" value="AstB"/>
    <property type="match status" value="1"/>
</dbReference>
<feature type="binding site" evidence="1">
    <location>
        <position position="100"/>
    </location>
    <ligand>
        <name>substrate</name>
    </ligand>
</feature>
<dbReference type="RefSeq" id="WP_046903056.1">
    <property type="nucleotide sequence ID" value="NZ_CP011452.2"/>
</dbReference>
<gene>
    <name evidence="1 2" type="primary">astB</name>
    <name evidence="2" type="ORF">WYH_01131</name>
</gene>
<dbReference type="GO" id="GO:0019545">
    <property type="term" value="P:L-arginine catabolic process to succinate"/>
    <property type="evidence" value="ECO:0007669"/>
    <property type="project" value="UniProtKB-UniRule"/>
</dbReference>
<dbReference type="EC" id="3.5.3.23" evidence="1"/>
<dbReference type="GO" id="GO:0019544">
    <property type="term" value="P:L-arginine catabolic process to L-glutamate"/>
    <property type="evidence" value="ECO:0007669"/>
    <property type="project" value="UniProtKB-UniRule"/>
</dbReference>
<protein>
    <recommendedName>
        <fullName evidence="1">N-succinylarginine dihydrolase</fullName>
        <ecNumber evidence="1">3.5.3.23</ecNumber>
    </recommendedName>
</protein>
<accession>A0A0F7KNU1</accession>
<dbReference type="UniPathway" id="UPA00185">
    <property type="reaction ID" value="UER00280"/>
</dbReference>
<dbReference type="PATRIC" id="fig|1267766.3.peg.1138"/>
<feature type="active site" evidence="1">
    <location>
        <position position="162"/>
    </location>
</feature>
<keyword evidence="3" id="KW-1185">Reference proteome</keyword>
<dbReference type="InterPro" id="IPR007079">
    <property type="entry name" value="SuccinylArg_d-Hdrlase_AstB"/>
</dbReference>
<comment type="similarity">
    <text evidence="1">Belongs to the succinylarginine dihydrolase family.</text>
</comment>
<evidence type="ECO:0000313" key="3">
    <source>
        <dbReference type="Proteomes" id="UP000034392"/>
    </source>
</evidence>
<keyword evidence="1" id="KW-0056">Arginine metabolism</keyword>
<comment type="subunit">
    <text evidence="1">Homodimer.</text>
</comment>
<feature type="binding site" evidence="1">
    <location>
        <begin position="19"/>
        <end position="28"/>
    </location>
    <ligand>
        <name>substrate</name>
    </ligand>
</feature>
<reference evidence="2" key="1">
    <citation type="submission" date="2015-05" db="EMBL/GenBank/DDBJ databases">
        <title>The complete genome of Altererythrobacter atlanticus strain 26DY36.</title>
        <authorList>
            <person name="Wu Y.-H."/>
            <person name="Cheng H."/>
            <person name="Wu X.-W."/>
        </authorList>
    </citation>
    <scope>NUCLEOTIDE SEQUENCE [LARGE SCALE GENOMIC DNA]</scope>
    <source>
        <strain evidence="2">26DY36</strain>
    </source>
</reference>
<dbReference type="HAMAP" id="MF_01172">
    <property type="entry name" value="AstB"/>
    <property type="match status" value="1"/>
</dbReference>
<organism evidence="2 3">
    <name type="scientific">Croceibacterium atlanticum</name>
    <dbReference type="NCBI Taxonomy" id="1267766"/>
    <lineage>
        <taxon>Bacteria</taxon>
        <taxon>Pseudomonadati</taxon>
        <taxon>Pseudomonadota</taxon>
        <taxon>Alphaproteobacteria</taxon>
        <taxon>Sphingomonadales</taxon>
        <taxon>Erythrobacteraceae</taxon>
        <taxon>Croceibacterium</taxon>
    </lineage>
</organism>
<dbReference type="AlphaFoldDB" id="A0A0F7KNU1"/>
<dbReference type="PANTHER" id="PTHR30420:SF2">
    <property type="entry name" value="N-SUCCINYLARGININE DIHYDROLASE"/>
    <property type="match status" value="1"/>
</dbReference>
<dbReference type="Gene3D" id="3.75.10.20">
    <property type="entry name" value="Succinylarginine dihydrolase"/>
    <property type="match status" value="1"/>
</dbReference>
<name>A0A0F7KNU1_9SPHN</name>
<comment type="function">
    <text evidence="1">Catalyzes the hydrolysis of N(2)-succinylarginine into N(2)-succinylornithine, ammonia and CO(2).</text>
</comment>
<proteinExistence type="inferred from homology"/>
<dbReference type="PANTHER" id="PTHR30420">
    <property type="entry name" value="N-SUCCINYLARGININE DIHYDROLASE"/>
    <property type="match status" value="1"/>
</dbReference>
<comment type="pathway">
    <text evidence="1">Amino-acid degradation; L-arginine degradation via AST pathway; L-glutamate and succinate from L-arginine: step 2/5.</text>
</comment>
<dbReference type="GO" id="GO:0009015">
    <property type="term" value="F:N-succinylarginine dihydrolase activity"/>
    <property type="evidence" value="ECO:0007669"/>
    <property type="project" value="UniProtKB-UniRule"/>
</dbReference>
<feature type="active site" description="Nucleophile" evidence="1">
    <location>
        <position position="347"/>
    </location>
</feature>
<dbReference type="NCBIfam" id="NF009789">
    <property type="entry name" value="PRK13281.1"/>
    <property type="match status" value="1"/>
</dbReference>
<feature type="binding site" evidence="1">
    <location>
        <begin position="127"/>
        <end position="128"/>
    </location>
    <ligand>
        <name>substrate</name>
    </ligand>
</feature>
<evidence type="ECO:0000313" key="2">
    <source>
        <dbReference type="EMBL" id="AKH42178.1"/>
    </source>
</evidence>
<dbReference type="STRING" id="1267766.WYH_01131"/>
<dbReference type="SUPFAM" id="SSF55909">
    <property type="entry name" value="Pentein"/>
    <property type="match status" value="1"/>
</dbReference>
<comment type="catalytic activity">
    <reaction evidence="1">
        <text>N(2)-succinyl-L-arginine + 2 H2O + 2 H(+) = N(2)-succinyl-L-ornithine + 2 NH4(+) + CO2</text>
        <dbReference type="Rhea" id="RHEA:19533"/>
        <dbReference type="ChEBI" id="CHEBI:15377"/>
        <dbReference type="ChEBI" id="CHEBI:15378"/>
        <dbReference type="ChEBI" id="CHEBI:16526"/>
        <dbReference type="ChEBI" id="CHEBI:28938"/>
        <dbReference type="ChEBI" id="CHEBI:58241"/>
        <dbReference type="ChEBI" id="CHEBI:58514"/>
        <dbReference type="EC" id="3.5.3.23"/>
    </reaction>
</comment>
<dbReference type="OrthoDB" id="248552at2"/>
<feature type="active site" evidence="1">
    <location>
        <position position="230"/>
    </location>
</feature>
<keyword evidence="1 2" id="KW-0378">Hydrolase</keyword>
<dbReference type="Proteomes" id="UP000034392">
    <property type="component" value="Chromosome"/>
</dbReference>
<sequence>MSLAEINFDGIVGPSHNYAGLSLGNLAATAHAGDPSFPRAAALQGLAKMRHNMALGLPQGFFLPLPRPNHAWLDGLAADESMDRALLCGAWSASSMWTANAATVSPAPDTADGRCHLSVANLVTMPHRAQEWPDTLRQLQLGFADKAHFAVHGPVPPCFGDEGAANHMRMAGAHGENGLEIFVYGRTGGRFPARQNEQAGRLIARRHGLDPARVLFIEQSPEAIAAGAFHNDVVAVANETVLFAHEQAFADPQTAYADIRARLPEAEIVEVPAAKVSLEQAIASYLFNAQLLTLPSGEMALVIPSEAWENPPVRAYLDEMVAGNGPIRRILPVDVRQSMANGGGPACLRLRVVADPAHIDPRFLLDEEKAERIEDVLGEYWPEQIDPADIGRTSLALNVESARVKLLETLDLSELA</sequence>
<feature type="binding site" evidence="1">
    <location>
        <position position="232"/>
    </location>
    <ligand>
        <name>substrate</name>
    </ligand>
</feature>
<dbReference type="KEGG" id="aay:WYH_01131"/>